<protein>
    <submittedName>
        <fullName evidence="2">Tetratricopeptide (TPR) repeat protein</fullName>
    </submittedName>
</protein>
<dbReference type="PROSITE" id="PS50293">
    <property type="entry name" value="TPR_REGION"/>
    <property type="match status" value="1"/>
</dbReference>
<comment type="caution">
    <text evidence="2">The sequence shown here is derived from an EMBL/GenBank/DDBJ whole genome shotgun (WGS) entry which is preliminary data.</text>
</comment>
<evidence type="ECO:0000313" key="3">
    <source>
        <dbReference type="Proteomes" id="UP001244552"/>
    </source>
</evidence>
<name>A0ABU0MSR6_9PROT</name>
<feature type="repeat" description="TPR" evidence="1">
    <location>
        <begin position="138"/>
        <end position="171"/>
    </location>
</feature>
<dbReference type="SUPFAM" id="SSF53756">
    <property type="entry name" value="UDP-Glycosyltransferase/glycogen phosphorylase"/>
    <property type="match status" value="1"/>
</dbReference>
<dbReference type="Pfam" id="PF13176">
    <property type="entry name" value="TPR_7"/>
    <property type="match status" value="1"/>
</dbReference>
<dbReference type="InterPro" id="IPR019734">
    <property type="entry name" value="TPR_rpt"/>
</dbReference>
<dbReference type="Proteomes" id="UP001244552">
    <property type="component" value="Unassembled WGS sequence"/>
</dbReference>
<evidence type="ECO:0000313" key="2">
    <source>
        <dbReference type="EMBL" id="MDQ0536492.1"/>
    </source>
</evidence>
<gene>
    <name evidence="2" type="ORF">QO018_005389</name>
</gene>
<dbReference type="Gene3D" id="1.25.40.10">
    <property type="entry name" value="Tetratricopeptide repeat domain"/>
    <property type="match status" value="1"/>
</dbReference>
<keyword evidence="1" id="KW-0802">TPR repeat</keyword>
<dbReference type="SUPFAM" id="SSF48452">
    <property type="entry name" value="TPR-like"/>
    <property type="match status" value="1"/>
</dbReference>
<organism evidence="2 3">
    <name type="scientific">Azospirillum picis</name>
    <dbReference type="NCBI Taxonomy" id="488438"/>
    <lineage>
        <taxon>Bacteria</taxon>
        <taxon>Pseudomonadati</taxon>
        <taxon>Pseudomonadota</taxon>
        <taxon>Alphaproteobacteria</taxon>
        <taxon>Rhodospirillales</taxon>
        <taxon>Azospirillaceae</taxon>
        <taxon>Azospirillum</taxon>
    </lineage>
</organism>
<feature type="repeat" description="TPR" evidence="1">
    <location>
        <begin position="2"/>
        <end position="35"/>
    </location>
</feature>
<dbReference type="Gene3D" id="3.40.50.2000">
    <property type="entry name" value="Glycogen Phosphorylase B"/>
    <property type="match status" value="1"/>
</dbReference>
<dbReference type="Pfam" id="PF13432">
    <property type="entry name" value="TPR_16"/>
    <property type="match status" value="1"/>
</dbReference>
<dbReference type="InterPro" id="IPR011990">
    <property type="entry name" value="TPR-like_helical_dom_sf"/>
</dbReference>
<dbReference type="EMBL" id="JAUSVU010000027">
    <property type="protein sequence ID" value="MDQ0536492.1"/>
    <property type="molecule type" value="Genomic_DNA"/>
</dbReference>
<sequence>MADALNLLGAALFTAGEDGTAVEPLREAVRLQPGHAAALTNLAIVLQHRQDWAAAERSLQNLLALSPDLGFAHGRLGSVVKERGDLARAARLLRRTVRLARPSALDWLNLGLIALLNGAFAEADGAFRRAIADTPDGALAHRQLGEVLLRLGRPEEAAKVLARALRVDPEAYGAGDGLARCRRYAAATAMARTEPAGPQPVRTGGFAMRGAFNSHSGYGHFCRRLIQRLRRDGVPLQAIGVLGPESWPEEDLDRPVPARAMVNCLIPLATEPVPGLATVTFSMFEGTRIPPAWQRQSMLSDLVLVPTESSRLAWEAQGFPAERLRVCPLGVDPEDATREDAPAPTLVDPNGRLVSSYRHRFLNISDFIPRKNIIGLLRVWLRSTAPSDDAVLILKLGKGGGDAAMRAALGELLRLAEADVGKRLAQAAPINLIDRAMDDAGMTGLYRAATHYWSLSHGEGWDLPMSKAGAMGLTLVAPRHSAYVDYLDDTNAHMIPAKVGPALLPGGGGYYPPFHSLDWWIPDEDAASDILKTIIRGNGAPKSARARLLERFTWERSAARLLAILDEAGLRG</sequence>
<reference evidence="2 3" key="1">
    <citation type="submission" date="2023-07" db="EMBL/GenBank/DDBJ databases">
        <title>Genomic Encyclopedia of Type Strains, Phase IV (KMG-IV): sequencing the most valuable type-strain genomes for metagenomic binning, comparative biology and taxonomic classification.</title>
        <authorList>
            <person name="Goeker M."/>
        </authorList>
    </citation>
    <scope>NUCLEOTIDE SEQUENCE [LARGE SCALE GENOMIC DNA]</scope>
    <source>
        <strain evidence="2 3">DSM 19922</strain>
    </source>
</reference>
<evidence type="ECO:0000256" key="1">
    <source>
        <dbReference type="PROSITE-ProRule" id="PRU00339"/>
    </source>
</evidence>
<accession>A0ABU0MSR6</accession>
<dbReference type="SMART" id="SM00028">
    <property type="entry name" value="TPR"/>
    <property type="match status" value="5"/>
</dbReference>
<dbReference type="PANTHER" id="PTHR46656:SF3">
    <property type="entry name" value="PUTATIVE-RELATED"/>
    <property type="match status" value="1"/>
</dbReference>
<keyword evidence="3" id="KW-1185">Reference proteome</keyword>
<dbReference type="PANTHER" id="PTHR46656">
    <property type="entry name" value="PUTATIVE-RELATED"/>
    <property type="match status" value="1"/>
</dbReference>
<proteinExistence type="predicted"/>
<dbReference type="PROSITE" id="PS50005">
    <property type="entry name" value="TPR"/>
    <property type="match status" value="2"/>
</dbReference>